<feature type="domain" description="YlxR" evidence="2">
    <location>
        <begin position="33"/>
        <end position="108"/>
    </location>
</feature>
<dbReference type="EMBL" id="BMJQ01000001">
    <property type="protein sequence ID" value="GGE99606.1"/>
    <property type="molecule type" value="Genomic_DNA"/>
</dbReference>
<dbReference type="NCBIfam" id="NF006622">
    <property type="entry name" value="PRK09190.1"/>
    <property type="match status" value="1"/>
</dbReference>
<gene>
    <name evidence="3" type="ORF">GCM10011611_01500</name>
</gene>
<reference evidence="3" key="2">
    <citation type="submission" date="2020-09" db="EMBL/GenBank/DDBJ databases">
        <authorList>
            <person name="Sun Q."/>
            <person name="Zhou Y."/>
        </authorList>
    </citation>
    <scope>NUCLEOTIDE SEQUENCE</scope>
    <source>
        <strain evidence="3">CGMCC 1.15725</strain>
    </source>
</reference>
<comment type="caution">
    <text evidence="3">The sequence shown here is derived from an EMBL/GenBank/DDBJ whole genome shotgun (WGS) entry which is preliminary data.</text>
</comment>
<dbReference type="PANTHER" id="PTHR34215">
    <property type="entry name" value="BLL0784 PROTEIN"/>
    <property type="match status" value="1"/>
</dbReference>
<evidence type="ECO:0000313" key="4">
    <source>
        <dbReference type="Proteomes" id="UP000646365"/>
    </source>
</evidence>
<proteinExistence type="predicted"/>
<evidence type="ECO:0000313" key="3">
    <source>
        <dbReference type="EMBL" id="GGE99606.1"/>
    </source>
</evidence>
<protein>
    <recommendedName>
        <fullName evidence="2">YlxR domain-containing protein</fullName>
    </recommendedName>
</protein>
<dbReference type="SUPFAM" id="SSF55315">
    <property type="entry name" value="L30e-like"/>
    <property type="match status" value="1"/>
</dbReference>
<feature type="region of interest" description="Disordered" evidence="1">
    <location>
        <begin position="1"/>
        <end position="31"/>
    </location>
</feature>
<dbReference type="InterPro" id="IPR037465">
    <property type="entry name" value="YlxR"/>
</dbReference>
<dbReference type="Gene3D" id="3.30.1230.10">
    <property type="entry name" value="YlxR-like"/>
    <property type="match status" value="1"/>
</dbReference>
<sequence length="228" mass="23679">MGKPDRTMDEADTTPDGTPDGAAPDEAETGPLRRCIVTGERLAKETMVRCVVGPDGMIVPDVGAALPGRGLWLTSRRDIVATAVKKRAFDRAARRSVTIPADLADRIELLLVQRCRDAVGLARRSGKAVAGFEKVGQAIRKGGVGLLVAASDGADGGRQKITAMAPGLPVMDQLDAAELGAAFGRDHVVHGAIGAGALAARLQVDAARLAGFRMPADAASPREGSRRT</sequence>
<dbReference type="AlphaFoldDB" id="A0A8J3E088"/>
<dbReference type="InterPro" id="IPR007393">
    <property type="entry name" value="YlxR_dom"/>
</dbReference>
<name>A0A8J3E088_9PROT</name>
<evidence type="ECO:0000259" key="2">
    <source>
        <dbReference type="Pfam" id="PF04296"/>
    </source>
</evidence>
<dbReference type="InterPro" id="IPR029064">
    <property type="entry name" value="Ribosomal_eL30-like_sf"/>
</dbReference>
<dbReference type="InterPro" id="IPR035931">
    <property type="entry name" value="YlxR-like_sf"/>
</dbReference>
<dbReference type="SUPFAM" id="SSF64376">
    <property type="entry name" value="YlxR-like"/>
    <property type="match status" value="1"/>
</dbReference>
<evidence type="ECO:0000256" key="1">
    <source>
        <dbReference type="SAM" id="MobiDB-lite"/>
    </source>
</evidence>
<reference evidence="3" key="1">
    <citation type="journal article" date="2014" name="Int. J. Syst. Evol. Microbiol.">
        <title>Complete genome sequence of Corynebacterium casei LMG S-19264T (=DSM 44701T), isolated from a smear-ripened cheese.</title>
        <authorList>
            <consortium name="US DOE Joint Genome Institute (JGI-PGF)"/>
            <person name="Walter F."/>
            <person name="Albersmeier A."/>
            <person name="Kalinowski J."/>
            <person name="Ruckert C."/>
        </authorList>
    </citation>
    <scope>NUCLEOTIDE SEQUENCE</scope>
    <source>
        <strain evidence="3">CGMCC 1.15725</strain>
    </source>
</reference>
<organism evidence="3 4">
    <name type="scientific">Aliidongia dinghuensis</name>
    <dbReference type="NCBI Taxonomy" id="1867774"/>
    <lineage>
        <taxon>Bacteria</taxon>
        <taxon>Pseudomonadati</taxon>
        <taxon>Pseudomonadota</taxon>
        <taxon>Alphaproteobacteria</taxon>
        <taxon>Rhodospirillales</taxon>
        <taxon>Dongiaceae</taxon>
        <taxon>Aliidongia</taxon>
    </lineage>
</organism>
<accession>A0A8J3E088</accession>
<dbReference type="PANTHER" id="PTHR34215:SF1">
    <property type="entry name" value="YLXR DOMAIN-CONTAINING PROTEIN"/>
    <property type="match status" value="1"/>
</dbReference>
<dbReference type="Proteomes" id="UP000646365">
    <property type="component" value="Unassembled WGS sequence"/>
</dbReference>
<dbReference type="Gene3D" id="3.30.1330.30">
    <property type="match status" value="1"/>
</dbReference>
<keyword evidence="4" id="KW-1185">Reference proteome</keyword>
<dbReference type="Pfam" id="PF04296">
    <property type="entry name" value="YlxR"/>
    <property type="match status" value="1"/>
</dbReference>